<gene>
    <name evidence="2" type="ORF">AVDCRST_MAG79-1841</name>
</gene>
<keyword evidence="1" id="KW-1133">Transmembrane helix</keyword>
<organism evidence="2">
    <name type="scientific">uncultured Thermoleophilia bacterium</name>
    <dbReference type="NCBI Taxonomy" id="1497501"/>
    <lineage>
        <taxon>Bacteria</taxon>
        <taxon>Bacillati</taxon>
        <taxon>Actinomycetota</taxon>
        <taxon>Thermoleophilia</taxon>
        <taxon>environmental samples</taxon>
    </lineage>
</organism>
<keyword evidence="1" id="KW-0472">Membrane</keyword>
<feature type="non-terminal residue" evidence="2">
    <location>
        <position position="1"/>
    </location>
</feature>
<protein>
    <submittedName>
        <fullName evidence="2">Uncharacterized protein</fullName>
    </submittedName>
</protein>
<evidence type="ECO:0000313" key="2">
    <source>
        <dbReference type="EMBL" id="CAA9540755.1"/>
    </source>
</evidence>
<sequence length="145" mass="15436">GRSRQAVHGGWTIAARHAGVVLGIVLLTPLFVADLTEQEAAAERSGTDLLLQADIPLESKVRLGDAITRELDATGQQLPELGPAFRANRPADTGQAAAFDRLEADLDEELRRAGTHAFSRSFLVAGLLALAALVPIVLARERIPL</sequence>
<keyword evidence="1" id="KW-0812">Transmembrane</keyword>
<dbReference type="AlphaFoldDB" id="A0A6J4U856"/>
<evidence type="ECO:0000256" key="1">
    <source>
        <dbReference type="SAM" id="Phobius"/>
    </source>
</evidence>
<reference evidence="2" key="1">
    <citation type="submission" date="2020-02" db="EMBL/GenBank/DDBJ databases">
        <authorList>
            <person name="Meier V. D."/>
        </authorList>
    </citation>
    <scope>NUCLEOTIDE SEQUENCE</scope>
    <source>
        <strain evidence="2">AVDCRST_MAG79</strain>
    </source>
</reference>
<name>A0A6J4U856_9ACTN</name>
<feature type="transmembrane region" description="Helical" evidence="1">
    <location>
        <begin position="121"/>
        <end position="139"/>
    </location>
</feature>
<accession>A0A6J4U856</accession>
<dbReference type="EMBL" id="CADCWC010000276">
    <property type="protein sequence ID" value="CAA9540755.1"/>
    <property type="molecule type" value="Genomic_DNA"/>
</dbReference>
<proteinExistence type="predicted"/>